<reference evidence="2" key="1">
    <citation type="submission" date="2022-05" db="EMBL/GenBank/DDBJ databases">
        <title>Comparative genomics of Staphylococcus equorum isolates.</title>
        <authorList>
            <person name="Luelf R.H."/>
        </authorList>
    </citation>
    <scope>NUCLEOTIDE SEQUENCE</scope>
    <source>
        <strain evidence="2">TMW 2.2343</strain>
    </source>
</reference>
<protein>
    <submittedName>
        <fullName evidence="2">Ester cyclase</fullName>
    </submittedName>
</protein>
<evidence type="ECO:0000313" key="3">
    <source>
        <dbReference type="Proteomes" id="UP001152302"/>
    </source>
</evidence>
<sequence>MAENQDLKNESSYKNTNVKSNQVDVQSSLVFYADSKEVNMIDSMDDEGYLDIDNKDMKEQSMNGFGEYKNIVDYIVQITRKIWKEKDIGLIYDTYSYGVQIHRGLVNSHGVNEVISGTLQTLQSFPDRSGLGYSVIWSGNDKEGFFTSHRGKSVGTNLGDTLYGPATGKKVMFRTTADCLIHNNKIYEEWLVMDTYHLVEQLGYDPIEIAKRVAKQTKALSPNVQFNISQSAEEGLPPEKYQKKYSKFEIGDFILDLFAQIWSRKSLNKVKDYYQKNSVLHYVRNIDVVGHSEIQGTFLKLFSSIPNGKVLIDRVTCNEREGDGNWDVAVRWRIQGIHGGIGYFGKASGKNIEINGVNHYKVRYEKVEEEWMLFDGLDVLRQVYTDSDEEEQNNEENSENFEDGNFTGVS</sequence>
<feature type="compositionally biased region" description="Acidic residues" evidence="1">
    <location>
        <begin position="386"/>
        <end position="402"/>
    </location>
</feature>
<dbReference type="Gene3D" id="3.10.450.50">
    <property type="match status" value="2"/>
</dbReference>
<dbReference type="Pfam" id="PF07366">
    <property type="entry name" value="SnoaL"/>
    <property type="match status" value="1"/>
</dbReference>
<dbReference type="PANTHER" id="PTHR38436">
    <property type="entry name" value="POLYKETIDE CYCLASE SNOAL-LIKE DOMAIN"/>
    <property type="match status" value="1"/>
</dbReference>
<dbReference type="GO" id="GO:0030638">
    <property type="term" value="P:polyketide metabolic process"/>
    <property type="evidence" value="ECO:0007669"/>
    <property type="project" value="InterPro"/>
</dbReference>
<comment type="caution">
    <text evidence="2">The sequence shown here is derived from an EMBL/GenBank/DDBJ whole genome shotgun (WGS) entry which is preliminary data.</text>
</comment>
<proteinExistence type="predicted"/>
<evidence type="ECO:0000256" key="1">
    <source>
        <dbReference type="SAM" id="MobiDB-lite"/>
    </source>
</evidence>
<evidence type="ECO:0000313" key="2">
    <source>
        <dbReference type="EMBL" id="MDG0860776.1"/>
    </source>
</evidence>
<dbReference type="Proteomes" id="UP001152302">
    <property type="component" value="Unassembled WGS sequence"/>
</dbReference>
<dbReference type="SUPFAM" id="SSF54427">
    <property type="entry name" value="NTF2-like"/>
    <property type="match status" value="2"/>
</dbReference>
<dbReference type="RefSeq" id="WP_277595954.1">
    <property type="nucleotide sequence ID" value="NZ_JAMBPX010000019.1"/>
</dbReference>
<dbReference type="InterPro" id="IPR032710">
    <property type="entry name" value="NTF2-like_dom_sf"/>
</dbReference>
<gene>
    <name evidence="2" type="ORF">M4L21_15915</name>
</gene>
<organism evidence="2 3">
    <name type="scientific">Staphylococcus equorum</name>
    <dbReference type="NCBI Taxonomy" id="246432"/>
    <lineage>
        <taxon>Bacteria</taxon>
        <taxon>Bacillati</taxon>
        <taxon>Bacillota</taxon>
        <taxon>Bacilli</taxon>
        <taxon>Bacillales</taxon>
        <taxon>Staphylococcaceae</taxon>
        <taxon>Staphylococcus</taxon>
    </lineage>
</organism>
<dbReference type="InterPro" id="IPR009959">
    <property type="entry name" value="Cyclase_SnoaL-like"/>
</dbReference>
<accession>A0A9X4LBM3</accession>
<feature type="region of interest" description="Disordered" evidence="1">
    <location>
        <begin position="386"/>
        <end position="410"/>
    </location>
</feature>
<dbReference type="PANTHER" id="PTHR38436:SF1">
    <property type="entry name" value="ESTER CYCLASE"/>
    <property type="match status" value="1"/>
</dbReference>
<name>A0A9X4LBM3_9STAP</name>
<dbReference type="EMBL" id="JAMBPX010000019">
    <property type="protein sequence ID" value="MDG0860776.1"/>
    <property type="molecule type" value="Genomic_DNA"/>
</dbReference>
<dbReference type="AlphaFoldDB" id="A0A9X4LBM3"/>